<gene>
    <name evidence="1" type="ORF">N0V83_008175</name>
</gene>
<keyword evidence="2" id="KW-1185">Reference proteome</keyword>
<name>A0A9W9CJA9_9PLEO</name>
<dbReference type="Proteomes" id="UP001140560">
    <property type="component" value="Unassembled WGS sequence"/>
</dbReference>
<comment type="caution">
    <text evidence="1">The sequence shown here is derived from an EMBL/GenBank/DDBJ whole genome shotgun (WGS) entry which is preliminary data.</text>
</comment>
<proteinExistence type="predicted"/>
<evidence type="ECO:0000313" key="2">
    <source>
        <dbReference type="Proteomes" id="UP001140560"/>
    </source>
</evidence>
<sequence>MDTTLAEDWHESASQLSHERMVTTQAEPMVTTHAEDEHEVSEERTHIVFRYSILWKAITSNAEDYPSLVDKEVIQLLCGPHFRSAVTEGDLRLNTKFPTYWQRKEILRKAFDSIFRLLSYRVRDPF</sequence>
<dbReference type="AlphaFoldDB" id="A0A9W9CJA9"/>
<accession>A0A9W9CJA9</accession>
<dbReference type="EMBL" id="JAPEUY010000015">
    <property type="protein sequence ID" value="KAJ4365556.1"/>
    <property type="molecule type" value="Genomic_DNA"/>
</dbReference>
<reference evidence="1" key="1">
    <citation type="submission" date="2022-10" db="EMBL/GenBank/DDBJ databases">
        <title>Tapping the CABI collections for fungal endophytes: first genome assemblies for Collariella, Neodidymelliopsis, Ascochyta clinopodiicola, Didymella pomorum, Didymosphaeria variabile, Neocosmospora piperis and Neocucurbitaria cava.</title>
        <authorList>
            <person name="Hill R."/>
        </authorList>
    </citation>
    <scope>NUCLEOTIDE SEQUENCE</scope>
    <source>
        <strain evidence="1">IMI 356814</strain>
    </source>
</reference>
<protein>
    <submittedName>
        <fullName evidence="1">Uncharacterized protein</fullName>
    </submittedName>
</protein>
<evidence type="ECO:0000313" key="1">
    <source>
        <dbReference type="EMBL" id="KAJ4365556.1"/>
    </source>
</evidence>
<organism evidence="1 2">
    <name type="scientific">Neocucurbitaria cava</name>
    <dbReference type="NCBI Taxonomy" id="798079"/>
    <lineage>
        <taxon>Eukaryota</taxon>
        <taxon>Fungi</taxon>
        <taxon>Dikarya</taxon>
        <taxon>Ascomycota</taxon>
        <taxon>Pezizomycotina</taxon>
        <taxon>Dothideomycetes</taxon>
        <taxon>Pleosporomycetidae</taxon>
        <taxon>Pleosporales</taxon>
        <taxon>Pleosporineae</taxon>
        <taxon>Cucurbitariaceae</taxon>
        <taxon>Neocucurbitaria</taxon>
    </lineage>
</organism>